<organism evidence="2 3">
    <name type="scientific">Heligmosomoides polygyrus</name>
    <name type="common">Parasitic roundworm</name>
    <dbReference type="NCBI Taxonomy" id="6339"/>
    <lineage>
        <taxon>Eukaryota</taxon>
        <taxon>Metazoa</taxon>
        <taxon>Ecdysozoa</taxon>
        <taxon>Nematoda</taxon>
        <taxon>Chromadorea</taxon>
        <taxon>Rhabditida</taxon>
        <taxon>Rhabditina</taxon>
        <taxon>Rhabditomorpha</taxon>
        <taxon>Strongyloidea</taxon>
        <taxon>Heligmosomidae</taxon>
        <taxon>Heligmosomoides</taxon>
    </lineage>
</organism>
<evidence type="ECO:0000313" key="3">
    <source>
        <dbReference type="WBParaSite" id="HPBE_0002196101-mRNA-1"/>
    </source>
</evidence>
<reference evidence="1 2" key="1">
    <citation type="submission" date="2018-11" db="EMBL/GenBank/DDBJ databases">
        <authorList>
            <consortium name="Pathogen Informatics"/>
        </authorList>
    </citation>
    <scope>NUCLEOTIDE SEQUENCE [LARGE SCALE GENOMIC DNA]</scope>
</reference>
<name>A0A183GHC9_HELPZ</name>
<dbReference type="Proteomes" id="UP000050761">
    <property type="component" value="Unassembled WGS sequence"/>
</dbReference>
<sequence length="138" mass="15729">MSGKGECSAWGGKTAWRRKDEDCEPIVSFVEIMSEDLAGSLTEEELRREQEFLSSVAQSEAMPPVSIPVICVCYQSRFCKRSSLVATPCRGFTCLVWFCWNAWKCVLLRQNSLRRPRPEGGLFKGAYRKYDSVQNFGR</sequence>
<dbReference type="EMBL" id="UZAH01033514">
    <property type="protein sequence ID" value="VDP29339.1"/>
    <property type="molecule type" value="Genomic_DNA"/>
</dbReference>
<accession>A0A3P8G2Q9</accession>
<dbReference type="WBParaSite" id="HPBE_0002196101-mRNA-1">
    <property type="protein sequence ID" value="HPBE_0002196101-mRNA-1"/>
    <property type="gene ID" value="HPBE_0002196101"/>
</dbReference>
<reference evidence="3" key="2">
    <citation type="submission" date="2019-09" db="UniProtKB">
        <authorList>
            <consortium name="WormBaseParasite"/>
        </authorList>
    </citation>
    <scope>IDENTIFICATION</scope>
</reference>
<proteinExistence type="predicted"/>
<protein>
    <submittedName>
        <fullName evidence="3">SHOCT domain-containing protein</fullName>
    </submittedName>
</protein>
<gene>
    <name evidence="1" type="ORF">HPBE_LOCUS21961</name>
</gene>
<dbReference type="AlphaFoldDB" id="A0A183GHC9"/>
<accession>A0A183GHC9</accession>
<evidence type="ECO:0000313" key="2">
    <source>
        <dbReference type="Proteomes" id="UP000050761"/>
    </source>
</evidence>
<evidence type="ECO:0000313" key="1">
    <source>
        <dbReference type="EMBL" id="VDP29339.1"/>
    </source>
</evidence>
<keyword evidence="2" id="KW-1185">Reference proteome</keyword>
<dbReference type="OrthoDB" id="205248at2759"/>